<gene>
    <name evidence="2" type="ORF">H9L14_03615</name>
</gene>
<feature type="signal peptide" evidence="1">
    <location>
        <begin position="1"/>
        <end position="22"/>
    </location>
</feature>
<proteinExistence type="predicted"/>
<evidence type="ECO:0000313" key="3">
    <source>
        <dbReference type="Proteomes" id="UP000516105"/>
    </source>
</evidence>
<accession>A0ABX6TBD3</accession>
<evidence type="ECO:0000313" key="2">
    <source>
        <dbReference type="EMBL" id="QNP46305.1"/>
    </source>
</evidence>
<reference evidence="2 3" key="1">
    <citation type="submission" date="2020-08" db="EMBL/GenBank/DDBJ databases">
        <title>Genome sequence of Sphingomonas sediminicola KACC 15039T.</title>
        <authorList>
            <person name="Hyun D.-W."/>
            <person name="Bae J.-W."/>
        </authorList>
    </citation>
    <scope>NUCLEOTIDE SEQUENCE [LARGE SCALE GENOMIC DNA]</scope>
    <source>
        <strain evidence="2 3">KACC 15039</strain>
    </source>
</reference>
<keyword evidence="1" id="KW-0732">Signal</keyword>
<sequence length="115" mass="12036">MNRLIALTIAAWAAVAPMPAVAQGASGFSVVNATGLNMSGLTIRRYGTEGWRNLGTAPSPGGRGTINFKDPDCAFDIQATLQGVGPVVWSGVNLCEVKTVILNRNASGAIWVDYE</sequence>
<dbReference type="EMBL" id="CP060782">
    <property type="protein sequence ID" value="QNP46305.1"/>
    <property type="molecule type" value="Genomic_DNA"/>
</dbReference>
<organism evidence="2 3">
    <name type="scientific">Sphingomonas sediminicola</name>
    <dbReference type="NCBI Taxonomy" id="386874"/>
    <lineage>
        <taxon>Bacteria</taxon>
        <taxon>Pseudomonadati</taxon>
        <taxon>Pseudomonadota</taxon>
        <taxon>Alphaproteobacteria</taxon>
        <taxon>Sphingomonadales</taxon>
        <taxon>Sphingomonadaceae</taxon>
        <taxon>Sphingomonas</taxon>
    </lineage>
</organism>
<dbReference type="RefSeq" id="WP_187709258.1">
    <property type="nucleotide sequence ID" value="NZ_CP060782.1"/>
</dbReference>
<keyword evidence="3" id="KW-1185">Reference proteome</keyword>
<feature type="chain" id="PRO_5046051607" evidence="1">
    <location>
        <begin position="23"/>
        <end position="115"/>
    </location>
</feature>
<dbReference type="Proteomes" id="UP000516105">
    <property type="component" value="Chromosome"/>
</dbReference>
<evidence type="ECO:0000256" key="1">
    <source>
        <dbReference type="SAM" id="SignalP"/>
    </source>
</evidence>
<protein>
    <submittedName>
        <fullName evidence="2">Uncharacterized protein</fullName>
    </submittedName>
</protein>
<name>A0ABX6TBD3_9SPHN</name>